<keyword evidence="2 4" id="KW-0732">Signal</keyword>
<dbReference type="PANTHER" id="PTHR24369">
    <property type="entry name" value="ANTIGEN BSP, PUTATIVE-RELATED"/>
    <property type="match status" value="1"/>
</dbReference>
<name>C3XSX9_BRAFL</name>
<feature type="chain" id="PRO_5002934713" description="LRRCT domain-containing protein" evidence="4">
    <location>
        <begin position="32"/>
        <end position="327"/>
    </location>
</feature>
<reference evidence="5" key="1">
    <citation type="journal article" date="2008" name="Nature">
        <title>The amphioxus genome and the evolution of the chordate karyotype.</title>
        <authorList>
            <consortium name="US DOE Joint Genome Institute (JGI-PGF)"/>
            <person name="Putnam N.H."/>
            <person name="Butts T."/>
            <person name="Ferrier D.E.K."/>
            <person name="Furlong R.F."/>
            <person name="Hellsten U."/>
            <person name="Kawashima T."/>
            <person name="Robinson-Rechavi M."/>
            <person name="Shoguchi E."/>
            <person name="Terry A."/>
            <person name="Yu J.-K."/>
            <person name="Benito-Gutierrez E.L."/>
            <person name="Dubchak I."/>
            <person name="Garcia-Fernandez J."/>
            <person name="Gibson-Brown J.J."/>
            <person name="Grigoriev I.V."/>
            <person name="Horton A.C."/>
            <person name="de Jong P.J."/>
            <person name="Jurka J."/>
            <person name="Kapitonov V.V."/>
            <person name="Kohara Y."/>
            <person name="Kuroki Y."/>
            <person name="Lindquist E."/>
            <person name="Lucas S."/>
            <person name="Osoegawa K."/>
            <person name="Pennacchio L.A."/>
            <person name="Salamov A.A."/>
            <person name="Satou Y."/>
            <person name="Sauka-Spengler T."/>
            <person name="Schmutz J."/>
            <person name="Shin-I T."/>
            <person name="Toyoda A."/>
            <person name="Bronner-Fraser M."/>
            <person name="Fujiyama A."/>
            <person name="Holland L.Z."/>
            <person name="Holland P.W.H."/>
            <person name="Satoh N."/>
            <person name="Rokhsar D.S."/>
        </authorList>
    </citation>
    <scope>NUCLEOTIDE SEQUENCE [LARGE SCALE GENOMIC DNA]</scope>
    <source>
        <strain evidence="5">S238N-H82</strain>
        <tissue evidence="5">Testes</tissue>
    </source>
</reference>
<dbReference type="InterPro" id="IPR003591">
    <property type="entry name" value="Leu-rich_rpt_typical-subtyp"/>
</dbReference>
<dbReference type="SUPFAM" id="SSF52058">
    <property type="entry name" value="L domain-like"/>
    <property type="match status" value="1"/>
</dbReference>
<organism>
    <name type="scientific">Branchiostoma floridae</name>
    <name type="common">Florida lancelet</name>
    <name type="synonym">Amphioxus</name>
    <dbReference type="NCBI Taxonomy" id="7739"/>
    <lineage>
        <taxon>Eukaryota</taxon>
        <taxon>Metazoa</taxon>
        <taxon>Chordata</taxon>
        <taxon>Cephalochordata</taxon>
        <taxon>Leptocardii</taxon>
        <taxon>Amphioxiformes</taxon>
        <taxon>Branchiostomatidae</taxon>
        <taxon>Branchiostoma</taxon>
    </lineage>
</organism>
<dbReference type="InterPro" id="IPR050541">
    <property type="entry name" value="LRR_TM_domain-containing"/>
</dbReference>
<sequence>MKKFKLQTRRKSRLPVLIVVLCLCVACGMEGQTLPQKCRYSRTRSRVACNFLELTAFPEGIPATTIVLDLQGNAIRNLTDVPVLKNVIRLLLQDNRIETVDWEALGNMRSLRTLYLKRNRLTHVSLDLAVQKLPSLAIVNLEFNLLTSFTKEQFGHPTLISVNVVNNPLDCSCAMLWMITDLKCLKKYHARLNDCMICDACVIPSYHNPESYKCTSPARLKGLSLTSVAQHLTNCGDENFASTTVKIKTTKQATSTRDQGHESTTKNLGHHLEKHNQAAALSNDLKDSISPITIKNGQHKTASKCRSIDYTLRETSTEITYLFSSSK</sequence>
<feature type="signal peptide" evidence="4">
    <location>
        <begin position="1"/>
        <end position="31"/>
    </location>
</feature>
<evidence type="ECO:0000256" key="1">
    <source>
        <dbReference type="ARBA" id="ARBA00022614"/>
    </source>
</evidence>
<evidence type="ECO:0000313" key="5">
    <source>
        <dbReference type="EMBL" id="EEN68847.1"/>
    </source>
</evidence>
<accession>C3XSX9</accession>
<dbReference type="InParanoid" id="C3XSX9"/>
<dbReference type="AlphaFoldDB" id="C3XSX9"/>
<evidence type="ECO:0000256" key="4">
    <source>
        <dbReference type="SAM" id="SignalP"/>
    </source>
</evidence>
<dbReference type="Pfam" id="PF13855">
    <property type="entry name" value="LRR_8"/>
    <property type="match status" value="1"/>
</dbReference>
<evidence type="ECO:0008006" key="6">
    <source>
        <dbReference type="Google" id="ProtNLM"/>
    </source>
</evidence>
<protein>
    <recommendedName>
        <fullName evidence="6">LRRCT domain-containing protein</fullName>
    </recommendedName>
</protein>
<dbReference type="EMBL" id="GG666460">
    <property type="protein sequence ID" value="EEN68847.1"/>
    <property type="molecule type" value="Genomic_DNA"/>
</dbReference>
<evidence type="ECO:0000256" key="2">
    <source>
        <dbReference type="ARBA" id="ARBA00022729"/>
    </source>
</evidence>
<dbReference type="InterPro" id="IPR001611">
    <property type="entry name" value="Leu-rich_rpt"/>
</dbReference>
<dbReference type="PANTHER" id="PTHR24369:SF210">
    <property type="entry name" value="CHAOPTIN-RELATED"/>
    <property type="match status" value="1"/>
</dbReference>
<gene>
    <name evidence="5" type="ORF">BRAFLDRAFT_67214</name>
</gene>
<dbReference type="InterPro" id="IPR032675">
    <property type="entry name" value="LRR_dom_sf"/>
</dbReference>
<proteinExistence type="predicted"/>
<dbReference type="SMART" id="SM00369">
    <property type="entry name" value="LRR_TYP"/>
    <property type="match status" value="3"/>
</dbReference>
<dbReference type="Gene3D" id="3.80.10.10">
    <property type="entry name" value="Ribonuclease Inhibitor"/>
    <property type="match status" value="2"/>
</dbReference>
<keyword evidence="3" id="KW-0677">Repeat</keyword>
<keyword evidence="1" id="KW-0433">Leucine-rich repeat</keyword>
<evidence type="ECO:0000256" key="3">
    <source>
        <dbReference type="ARBA" id="ARBA00022737"/>
    </source>
</evidence>